<gene>
    <name evidence="2" type="ORF">TIFTF001_023216</name>
</gene>
<name>A0AA88ALF5_FICCA</name>
<evidence type="ECO:0000256" key="1">
    <source>
        <dbReference type="SAM" id="MobiDB-lite"/>
    </source>
</evidence>
<feature type="compositionally biased region" description="Basic and acidic residues" evidence="1">
    <location>
        <begin position="303"/>
        <end position="326"/>
    </location>
</feature>
<proteinExistence type="predicted"/>
<dbReference type="AlphaFoldDB" id="A0AA88ALF5"/>
<comment type="caution">
    <text evidence="2">The sequence shown here is derived from an EMBL/GenBank/DDBJ whole genome shotgun (WGS) entry which is preliminary data.</text>
</comment>
<reference evidence="2" key="1">
    <citation type="submission" date="2023-07" db="EMBL/GenBank/DDBJ databases">
        <title>draft genome sequence of fig (Ficus carica).</title>
        <authorList>
            <person name="Takahashi T."/>
            <person name="Nishimura K."/>
        </authorList>
    </citation>
    <scope>NUCLEOTIDE SEQUENCE</scope>
</reference>
<feature type="compositionally biased region" description="Basic and acidic residues" evidence="1">
    <location>
        <begin position="223"/>
        <end position="252"/>
    </location>
</feature>
<sequence>MEVEISIRLNRIPLTRLDPTRIFFPGNHVTRPEFTTLPSLSQHSIHHLTSDVKPVTAHINGQLPSPATAHITSSTSATCLDWGYAYWCWRQLTLVSLNRTRDAWRRFIGPIAPMRLRPICSPGTLWSRPDRITRMPDSLTDLSIRVHVADTHRCPNHFECKPTQTEILTENVKNLTEIVRVLMDTHRETHNAQLPQVQPEAAESTLTKPPGSTGQPRSLSPEADGRSNRTNRESLRHQLREEELNSGRECSRSRNQVTRSRTVMSQATTRYDPDRLRRETVNVRGSTTFVFDRLGRPGTSRHWIRDHSIDKSAKEENDNQNRLDHL</sequence>
<organism evidence="2 3">
    <name type="scientific">Ficus carica</name>
    <name type="common">Common fig</name>
    <dbReference type="NCBI Taxonomy" id="3494"/>
    <lineage>
        <taxon>Eukaryota</taxon>
        <taxon>Viridiplantae</taxon>
        <taxon>Streptophyta</taxon>
        <taxon>Embryophyta</taxon>
        <taxon>Tracheophyta</taxon>
        <taxon>Spermatophyta</taxon>
        <taxon>Magnoliopsida</taxon>
        <taxon>eudicotyledons</taxon>
        <taxon>Gunneridae</taxon>
        <taxon>Pentapetalae</taxon>
        <taxon>rosids</taxon>
        <taxon>fabids</taxon>
        <taxon>Rosales</taxon>
        <taxon>Moraceae</taxon>
        <taxon>Ficeae</taxon>
        <taxon>Ficus</taxon>
    </lineage>
</organism>
<accession>A0AA88ALF5</accession>
<feature type="compositionally biased region" description="Polar residues" evidence="1">
    <location>
        <begin position="204"/>
        <end position="218"/>
    </location>
</feature>
<feature type="compositionally biased region" description="Polar residues" evidence="1">
    <location>
        <begin position="253"/>
        <end position="269"/>
    </location>
</feature>
<feature type="region of interest" description="Disordered" evidence="1">
    <location>
        <begin position="292"/>
        <end position="326"/>
    </location>
</feature>
<evidence type="ECO:0000313" key="3">
    <source>
        <dbReference type="Proteomes" id="UP001187192"/>
    </source>
</evidence>
<dbReference type="Proteomes" id="UP001187192">
    <property type="component" value="Unassembled WGS sequence"/>
</dbReference>
<protein>
    <submittedName>
        <fullName evidence="2">Uncharacterized protein</fullName>
    </submittedName>
</protein>
<feature type="region of interest" description="Disordered" evidence="1">
    <location>
        <begin position="191"/>
        <end position="276"/>
    </location>
</feature>
<evidence type="ECO:0000313" key="2">
    <source>
        <dbReference type="EMBL" id="GMN54090.1"/>
    </source>
</evidence>
<dbReference type="EMBL" id="BTGU01000049">
    <property type="protein sequence ID" value="GMN54090.1"/>
    <property type="molecule type" value="Genomic_DNA"/>
</dbReference>
<keyword evidence="3" id="KW-1185">Reference proteome</keyword>